<dbReference type="InterPro" id="IPR000653">
    <property type="entry name" value="DegT/StrS_aminotransferase"/>
</dbReference>
<gene>
    <name evidence="2" type="ORF">QW060_18285</name>
    <name evidence="3" type="ORF">QW060_19345</name>
</gene>
<accession>A0ABT8CZL4</accession>
<dbReference type="InterPro" id="IPR015421">
    <property type="entry name" value="PyrdxlP-dep_Trfase_major"/>
</dbReference>
<organism evidence="3 4">
    <name type="scientific">Paenimyroides ceti</name>
    <dbReference type="NCBI Taxonomy" id="395087"/>
    <lineage>
        <taxon>Bacteria</taxon>
        <taxon>Pseudomonadati</taxon>
        <taxon>Bacteroidota</taxon>
        <taxon>Flavobacteriia</taxon>
        <taxon>Flavobacteriales</taxon>
        <taxon>Flavobacteriaceae</taxon>
        <taxon>Paenimyroides</taxon>
    </lineage>
</organism>
<dbReference type="PANTHER" id="PTHR30244">
    <property type="entry name" value="TRANSAMINASE"/>
    <property type="match status" value="1"/>
</dbReference>
<reference evidence="4" key="2">
    <citation type="journal article" date="2019" name="Int. J. Syst. Evol. Microbiol.">
        <title>The Global Catalogue of Microorganisms (GCM) 10K type strain sequencing project: providing services to taxonomists for standard genome sequencing and annotation.</title>
        <authorList>
            <consortium name="The Broad Institute Genomics Platform"/>
            <consortium name="The Broad Institute Genome Sequencing Center for Infectious Disease"/>
            <person name="Wu L."/>
            <person name="Ma J."/>
        </authorList>
    </citation>
    <scope>NUCLEOTIDE SEQUENCE [LARGE SCALE GENOMIC DNA]</scope>
    <source>
        <strain evidence="4">CECT 7184</strain>
    </source>
</reference>
<keyword evidence="4" id="KW-1185">Reference proteome</keyword>
<dbReference type="SUPFAM" id="SSF53383">
    <property type="entry name" value="PLP-dependent transferases"/>
    <property type="match status" value="1"/>
</dbReference>
<evidence type="ECO:0000313" key="4">
    <source>
        <dbReference type="Proteomes" id="UP001242368"/>
    </source>
</evidence>
<dbReference type="RefSeq" id="WP_290364903.1">
    <property type="nucleotide sequence ID" value="NZ_JAUFQU010000011.1"/>
</dbReference>
<dbReference type="GO" id="GO:0008483">
    <property type="term" value="F:transaminase activity"/>
    <property type="evidence" value="ECO:0007669"/>
    <property type="project" value="UniProtKB-KW"/>
</dbReference>
<name>A0ABT8CZL4_9FLAO</name>
<comment type="caution">
    <text evidence="3">The sequence shown here is derived from an EMBL/GenBank/DDBJ whole genome shotgun (WGS) entry which is preliminary data.</text>
</comment>
<reference evidence="3" key="1">
    <citation type="journal article" date="2014" name="Int. J. Syst. Evol. Microbiol.">
        <title>Complete genome of a new Firmicutes species belonging to the dominant human colonic microbiota ('Ruminococcus bicirculans') reveals two chromosomes and a selective capacity to utilize plant glucans.</title>
        <authorList>
            <consortium name="NISC Comparative Sequencing Program"/>
            <person name="Wegmann U."/>
            <person name="Louis P."/>
            <person name="Goesmann A."/>
            <person name="Henrissat B."/>
            <person name="Duncan S.H."/>
            <person name="Flint H.J."/>
        </authorList>
    </citation>
    <scope>NUCLEOTIDE SEQUENCE</scope>
    <source>
        <strain evidence="3">CECT 7184</strain>
    </source>
</reference>
<sequence length="305" mass="35434">MGITKIATKKNIAQREWKYTNSAREAWSTILDILKKENPQYKVLLPAYIGWSPNEGSGIFDSVKNSSLDFDFYNLDRNLKIDFNHFKNKIKDTKDCIVLLVHYFGFPDVQYQEIINWLDQNNILYIEDCAHSWLTDLIGGICGRNGRFAFYSLHKMLPVSGGGIMVDNVPNKDNKSEILQPHFNLGYDLFTIYNKRRENYDYLVEELKKITDIEIIYPNIENGICPQTLPVILHNFDRNKLYKEMNDLEIGMVSLYHTMIEELKDSTSEAAIFTSKHIINFPVHQDIDIKDLDNLIVKLKIVLNA</sequence>
<comment type="similarity">
    <text evidence="1">Belongs to the DegT/DnrJ/EryC1 family.</text>
</comment>
<keyword evidence="1" id="KW-0663">Pyridoxal phosphate</keyword>
<dbReference type="Pfam" id="PF01041">
    <property type="entry name" value="DegT_DnrJ_EryC1"/>
    <property type="match status" value="1"/>
</dbReference>
<dbReference type="InterPro" id="IPR015424">
    <property type="entry name" value="PyrdxlP-dep_Trfase"/>
</dbReference>
<keyword evidence="3" id="KW-0808">Transferase</keyword>
<dbReference type="Gene3D" id="3.90.1150.10">
    <property type="entry name" value="Aspartate Aminotransferase, domain 1"/>
    <property type="match status" value="1"/>
</dbReference>
<evidence type="ECO:0000256" key="1">
    <source>
        <dbReference type="RuleBase" id="RU004508"/>
    </source>
</evidence>
<dbReference type="EMBL" id="JAUFQU010000011">
    <property type="protein sequence ID" value="MDN3709017.1"/>
    <property type="molecule type" value="Genomic_DNA"/>
</dbReference>
<dbReference type="PANTHER" id="PTHR30244:SF42">
    <property type="entry name" value="UDP-2-ACETAMIDO-2-DEOXY-3-OXO-D-GLUCURONATE AMINOTRANSFERASE"/>
    <property type="match status" value="1"/>
</dbReference>
<reference evidence="3" key="3">
    <citation type="submission" date="2023-06" db="EMBL/GenBank/DDBJ databases">
        <authorList>
            <person name="Lucena T."/>
            <person name="Sun Q."/>
        </authorList>
    </citation>
    <scope>NUCLEOTIDE SEQUENCE</scope>
    <source>
        <strain evidence="3">CECT 7184</strain>
    </source>
</reference>
<dbReference type="Gene3D" id="3.40.640.10">
    <property type="entry name" value="Type I PLP-dependent aspartate aminotransferase-like (Major domain)"/>
    <property type="match status" value="1"/>
</dbReference>
<dbReference type="EMBL" id="JAUFQU010000021">
    <property type="protein sequence ID" value="MDN3709191.1"/>
    <property type="molecule type" value="Genomic_DNA"/>
</dbReference>
<evidence type="ECO:0000313" key="2">
    <source>
        <dbReference type="EMBL" id="MDN3709017.1"/>
    </source>
</evidence>
<proteinExistence type="inferred from homology"/>
<protein>
    <submittedName>
        <fullName evidence="3">DegT/DnrJ/EryC1/StrS family aminotransferase</fullName>
    </submittedName>
</protein>
<keyword evidence="3" id="KW-0032">Aminotransferase</keyword>
<dbReference type="InterPro" id="IPR015422">
    <property type="entry name" value="PyrdxlP-dep_Trfase_small"/>
</dbReference>
<dbReference type="Proteomes" id="UP001242368">
    <property type="component" value="Unassembled WGS sequence"/>
</dbReference>
<evidence type="ECO:0000313" key="3">
    <source>
        <dbReference type="EMBL" id="MDN3709191.1"/>
    </source>
</evidence>